<accession>A0A7M1LGQ2</accession>
<evidence type="ECO:0000313" key="4">
    <source>
        <dbReference type="EMBL" id="QOQ87767.1"/>
    </source>
</evidence>
<proteinExistence type="inferred from homology"/>
<comment type="similarity">
    <text evidence="1">Belongs to the 4-oxalocrotonate tautomerase family.</text>
</comment>
<evidence type="ECO:0000259" key="3">
    <source>
        <dbReference type="Pfam" id="PF01361"/>
    </source>
</evidence>
<feature type="domain" description="4-oxalocrotonate tautomerase-like" evidence="3">
    <location>
        <begin position="2"/>
        <end position="60"/>
    </location>
</feature>
<dbReference type="InterPro" id="IPR004370">
    <property type="entry name" value="4-OT-like_dom"/>
</dbReference>
<dbReference type="InterPro" id="IPR014347">
    <property type="entry name" value="Tautomerase/MIF_sf"/>
</dbReference>
<sequence length="67" mass="7526">MPYVSIKFSSPMPTKDEQDQVAKEITEILVKNLGKNPDRTVITFEEVKAESFYFAGDSVANKRSKNG</sequence>
<evidence type="ECO:0000256" key="1">
    <source>
        <dbReference type="ARBA" id="ARBA00006723"/>
    </source>
</evidence>
<dbReference type="SUPFAM" id="SSF55331">
    <property type="entry name" value="Tautomerase/MIF"/>
    <property type="match status" value="1"/>
</dbReference>
<dbReference type="RefSeq" id="WP_025802466.1">
    <property type="nucleotide sequence ID" value="NZ_CP053842.1"/>
</dbReference>
<dbReference type="EMBL" id="CP063078">
    <property type="protein sequence ID" value="QOQ87767.1"/>
    <property type="molecule type" value="Genomic_DNA"/>
</dbReference>
<protein>
    <submittedName>
        <fullName evidence="4">4-oxalocrotonate tautomerase family protein</fullName>
    </submittedName>
</protein>
<dbReference type="Pfam" id="PF01361">
    <property type="entry name" value="Tautomerase"/>
    <property type="match status" value="1"/>
</dbReference>
<evidence type="ECO:0000256" key="2">
    <source>
        <dbReference type="ARBA" id="ARBA00023235"/>
    </source>
</evidence>
<evidence type="ECO:0000313" key="5">
    <source>
        <dbReference type="Proteomes" id="UP000594749"/>
    </source>
</evidence>
<dbReference type="PANTHER" id="PTHR35530:SF2">
    <property type="entry name" value="BSL4019 PROTEIN"/>
    <property type="match status" value="1"/>
</dbReference>
<dbReference type="AlphaFoldDB" id="A0A7M1LGQ2"/>
<dbReference type="OrthoDB" id="5357579at2"/>
<keyword evidence="5" id="KW-1185">Reference proteome</keyword>
<keyword evidence="2" id="KW-0413">Isomerase</keyword>
<dbReference type="Proteomes" id="UP000594749">
    <property type="component" value="Chromosome"/>
</dbReference>
<organism evidence="4 5">
    <name type="scientific">Campylobacter corcagiensis</name>
    <dbReference type="NCBI Taxonomy" id="1448857"/>
    <lineage>
        <taxon>Bacteria</taxon>
        <taxon>Pseudomonadati</taxon>
        <taxon>Campylobacterota</taxon>
        <taxon>Epsilonproteobacteria</taxon>
        <taxon>Campylobacterales</taxon>
        <taxon>Campylobacteraceae</taxon>
        <taxon>Campylobacter</taxon>
    </lineage>
</organism>
<reference evidence="4 5" key="1">
    <citation type="submission" date="2020-10" db="EMBL/GenBank/DDBJ databases">
        <title>Campylobacter and Helicobacter PacBio genomes.</title>
        <authorList>
            <person name="Lane C."/>
        </authorList>
    </citation>
    <scope>NUCLEOTIDE SEQUENCE [LARGE SCALE GENOMIC DNA]</scope>
    <source>
        <strain evidence="4 5">2016D-0077</strain>
    </source>
</reference>
<dbReference type="GO" id="GO:0016853">
    <property type="term" value="F:isomerase activity"/>
    <property type="evidence" value="ECO:0007669"/>
    <property type="project" value="UniProtKB-KW"/>
</dbReference>
<name>A0A7M1LGQ2_9BACT</name>
<dbReference type="Gene3D" id="3.30.429.10">
    <property type="entry name" value="Macrophage Migration Inhibitory Factor"/>
    <property type="match status" value="1"/>
</dbReference>
<gene>
    <name evidence="4" type="ORF">IMC76_02865</name>
</gene>
<dbReference type="PANTHER" id="PTHR35530">
    <property type="entry name" value="TAUTOMERASE-RELATED"/>
    <property type="match status" value="1"/>
</dbReference>